<evidence type="ECO:0000256" key="1">
    <source>
        <dbReference type="SAM" id="SignalP"/>
    </source>
</evidence>
<keyword evidence="1" id="KW-0732">Signal</keyword>
<proteinExistence type="predicted"/>
<dbReference type="PANTHER" id="PTHR10859">
    <property type="entry name" value="GLYCOSYL TRANSFERASE"/>
    <property type="match status" value="1"/>
</dbReference>
<dbReference type="Pfam" id="PF00535">
    <property type="entry name" value="Glycos_transf_2"/>
    <property type="match status" value="1"/>
</dbReference>
<dbReference type="OrthoDB" id="3784at2759"/>
<evidence type="ECO:0000313" key="3">
    <source>
        <dbReference type="EMBL" id="KAG7370005.1"/>
    </source>
</evidence>
<keyword evidence="3" id="KW-0808">Transferase</keyword>
<dbReference type="GO" id="GO:0016740">
    <property type="term" value="F:transferase activity"/>
    <property type="evidence" value="ECO:0007669"/>
    <property type="project" value="UniProtKB-KW"/>
</dbReference>
<evidence type="ECO:0000259" key="2">
    <source>
        <dbReference type="Pfam" id="PF00535"/>
    </source>
</evidence>
<dbReference type="GO" id="GO:0005789">
    <property type="term" value="C:endoplasmic reticulum membrane"/>
    <property type="evidence" value="ECO:0007669"/>
    <property type="project" value="TreeGrafter"/>
</dbReference>
<reference evidence="3" key="1">
    <citation type="journal article" date="2021" name="Sci. Rep.">
        <title>Diploid genomic architecture of Nitzschia inconspicua, an elite biomass production diatom.</title>
        <authorList>
            <person name="Oliver A."/>
            <person name="Podell S."/>
            <person name="Pinowska A."/>
            <person name="Traller J.C."/>
            <person name="Smith S.R."/>
            <person name="McClure R."/>
            <person name="Beliaev A."/>
            <person name="Bohutskyi P."/>
            <person name="Hill E.A."/>
            <person name="Rabines A."/>
            <person name="Zheng H."/>
            <person name="Allen L.Z."/>
            <person name="Kuo A."/>
            <person name="Grigoriev I.V."/>
            <person name="Allen A.E."/>
            <person name="Hazlebeck D."/>
            <person name="Allen E.E."/>
        </authorList>
    </citation>
    <scope>NUCLEOTIDE SEQUENCE</scope>
    <source>
        <strain evidence="3">Hildebrandi</strain>
    </source>
</reference>
<gene>
    <name evidence="3" type="ORF">IV203_027751</name>
</gene>
<sequence length="359" mass="40640">MKTHNFKLLLYFVSVWPFALRSEGWQQQQPTNPTILFSQLLGRNQLNALMRRCTAHVTDSIESPPPSPTQLIILIPAFNEAERIPSTLACYRRELQTPTLAMLLVGPPKILVIDDGSSDYTYEVVTKTFSNDDTIQCIRLPYNQGKGAALAAGIDHISKVIQLQEQPHSDTQTLILTQDADGSGDLRYLPQMILILWKLLRQYDTESSSGIDNKVQPTKSFPAAMVVGNRNYNFFTPRGVTRWGFQTVVKLLMNDLRVQDSQCGYKLLTLSAARSLYTDLHLRGWSHDVEVLHRAKLLAIPIAEVPIDWEDKEGSKVVASGVAKVSMQMLWDVIRLRWNYSFTQAWQLSAPTAEEIDFF</sequence>
<organism evidence="3 4">
    <name type="scientific">Nitzschia inconspicua</name>
    <dbReference type="NCBI Taxonomy" id="303405"/>
    <lineage>
        <taxon>Eukaryota</taxon>
        <taxon>Sar</taxon>
        <taxon>Stramenopiles</taxon>
        <taxon>Ochrophyta</taxon>
        <taxon>Bacillariophyta</taxon>
        <taxon>Bacillariophyceae</taxon>
        <taxon>Bacillariophycidae</taxon>
        <taxon>Bacillariales</taxon>
        <taxon>Bacillariaceae</taxon>
        <taxon>Nitzschia</taxon>
    </lineage>
</organism>
<dbReference type="Proteomes" id="UP000693970">
    <property type="component" value="Unassembled WGS sequence"/>
</dbReference>
<keyword evidence="4" id="KW-1185">Reference proteome</keyword>
<evidence type="ECO:0000313" key="4">
    <source>
        <dbReference type="Proteomes" id="UP000693970"/>
    </source>
</evidence>
<feature type="signal peptide" evidence="1">
    <location>
        <begin position="1"/>
        <end position="21"/>
    </location>
</feature>
<feature type="chain" id="PRO_5039931737" evidence="1">
    <location>
        <begin position="22"/>
        <end position="359"/>
    </location>
</feature>
<dbReference type="InterPro" id="IPR001173">
    <property type="entry name" value="Glyco_trans_2-like"/>
</dbReference>
<dbReference type="EMBL" id="JAGRRH010000005">
    <property type="protein sequence ID" value="KAG7370005.1"/>
    <property type="molecule type" value="Genomic_DNA"/>
</dbReference>
<comment type="caution">
    <text evidence="3">The sequence shown here is derived from an EMBL/GenBank/DDBJ whole genome shotgun (WGS) entry which is preliminary data.</text>
</comment>
<feature type="domain" description="Glycosyltransferase 2-like" evidence="2">
    <location>
        <begin position="73"/>
        <end position="158"/>
    </location>
</feature>
<reference evidence="3" key="2">
    <citation type="submission" date="2021-04" db="EMBL/GenBank/DDBJ databases">
        <authorList>
            <person name="Podell S."/>
        </authorList>
    </citation>
    <scope>NUCLEOTIDE SEQUENCE</scope>
    <source>
        <strain evidence="3">Hildebrandi</strain>
    </source>
</reference>
<name>A0A9K3LYA3_9STRA</name>
<protein>
    <submittedName>
        <fullName evidence="3">Glycosyl transferase family 2 protein</fullName>
    </submittedName>
</protein>
<dbReference type="AlphaFoldDB" id="A0A9K3LYA3"/>
<dbReference type="PANTHER" id="PTHR10859:SF91">
    <property type="entry name" value="DOLICHYL-PHOSPHATE BETA-GLUCOSYLTRANSFERASE"/>
    <property type="match status" value="1"/>
</dbReference>
<dbReference type="GO" id="GO:0006487">
    <property type="term" value="P:protein N-linked glycosylation"/>
    <property type="evidence" value="ECO:0007669"/>
    <property type="project" value="TreeGrafter"/>
</dbReference>
<accession>A0A9K3LYA3</accession>